<keyword evidence="2" id="KW-1185">Reference proteome</keyword>
<dbReference type="EMBL" id="JABWDY010038649">
    <property type="protein sequence ID" value="KAF5179530.1"/>
    <property type="molecule type" value="Genomic_DNA"/>
</dbReference>
<comment type="caution">
    <text evidence="1">The sequence shown here is derived from an EMBL/GenBank/DDBJ whole genome shotgun (WGS) entry which is preliminary data.</text>
</comment>
<proteinExistence type="predicted"/>
<reference evidence="1 2" key="1">
    <citation type="submission" date="2020-06" db="EMBL/GenBank/DDBJ databases">
        <title>Transcriptomic and genomic resources for Thalictrum thalictroides and T. hernandezii: Facilitating candidate gene discovery in an emerging model plant lineage.</title>
        <authorList>
            <person name="Arias T."/>
            <person name="Riano-Pachon D.M."/>
            <person name="Di Stilio V.S."/>
        </authorList>
    </citation>
    <scope>NUCLEOTIDE SEQUENCE [LARGE SCALE GENOMIC DNA]</scope>
    <source>
        <strain evidence="2">cv. WT478/WT964</strain>
        <tissue evidence="1">Leaves</tissue>
    </source>
</reference>
<evidence type="ECO:0000313" key="2">
    <source>
        <dbReference type="Proteomes" id="UP000554482"/>
    </source>
</evidence>
<dbReference type="OrthoDB" id="1701673at2759"/>
<accession>A0A7J6V5L7</accession>
<gene>
    <name evidence="1" type="ORF">FRX31_030884</name>
</gene>
<dbReference type="AlphaFoldDB" id="A0A7J6V5L7"/>
<dbReference type="Proteomes" id="UP000554482">
    <property type="component" value="Unassembled WGS sequence"/>
</dbReference>
<organism evidence="1 2">
    <name type="scientific">Thalictrum thalictroides</name>
    <name type="common">Rue-anemone</name>
    <name type="synonym">Anemone thalictroides</name>
    <dbReference type="NCBI Taxonomy" id="46969"/>
    <lineage>
        <taxon>Eukaryota</taxon>
        <taxon>Viridiplantae</taxon>
        <taxon>Streptophyta</taxon>
        <taxon>Embryophyta</taxon>
        <taxon>Tracheophyta</taxon>
        <taxon>Spermatophyta</taxon>
        <taxon>Magnoliopsida</taxon>
        <taxon>Ranunculales</taxon>
        <taxon>Ranunculaceae</taxon>
        <taxon>Thalictroideae</taxon>
        <taxon>Thalictrum</taxon>
    </lineage>
</organism>
<evidence type="ECO:0000313" key="1">
    <source>
        <dbReference type="EMBL" id="KAF5179530.1"/>
    </source>
</evidence>
<sequence length="75" mass="8365">MEVIQNWLATKLANEKQIKNLTRMNSLVDGTSEVAKTIGTVTMLLKHDEDQRGPKASLEKMEPTNEAIPALPIYV</sequence>
<protein>
    <submittedName>
        <fullName evidence="1">Uncharacterized protein</fullName>
    </submittedName>
</protein>
<name>A0A7J6V5L7_THATH</name>